<gene>
    <name evidence="5" type="ORF">METZ01_LOCUS121401</name>
</gene>
<dbReference type="SUPFAM" id="SSF53850">
    <property type="entry name" value="Periplasmic binding protein-like II"/>
    <property type="match status" value="1"/>
</dbReference>
<dbReference type="PANTHER" id="PTHR30126">
    <property type="entry name" value="HTH-TYPE TRANSCRIPTIONAL REGULATOR"/>
    <property type="match status" value="1"/>
</dbReference>
<sequence length="137" mass="15293">VLVTPPEHPLAGDTTVEPQKIMDYPFISREEGSGTREVISNYLRNHELAFSAIDLAMEFGSPESIKRAVAAGLGISVLSVATLDKELSLNLLAKTSLNPALTRPFSIVYQRQKFRLRAMEEFLLFIQEHCERISSES</sequence>
<comment type="similarity">
    <text evidence="1">Belongs to the LysR transcriptional regulatory family.</text>
</comment>
<dbReference type="EMBL" id="UINC01016470">
    <property type="protein sequence ID" value="SVA68547.1"/>
    <property type="molecule type" value="Genomic_DNA"/>
</dbReference>
<dbReference type="Gene3D" id="3.40.190.290">
    <property type="match status" value="1"/>
</dbReference>
<evidence type="ECO:0000256" key="1">
    <source>
        <dbReference type="ARBA" id="ARBA00009437"/>
    </source>
</evidence>
<feature type="domain" description="LysR substrate-binding" evidence="4">
    <location>
        <begin position="1"/>
        <end position="130"/>
    </location>
</feature>
<dbReference type="GO" id="GO:0006355">
    <property type="term" value="P:regulation of DNA-templated transcription"/>
    <property type="evidence" value="ECO:0007669"/>
    <property type="project" value="TreeGrafter"/>
</dbReference>
<evidence type="ECO:0000313" key="5">
    <source>
        <dbReference type="EMBL" id="SVA68547.1"/>
    </source>
</evidence>
<protein>
    <recommendedName>
        <fullName evidence="4">LysR substrate-binding domain-containing protein</fullName>
    </recommendedName>
</protein>
<dbReference type="GO" id="GO:0000976">
    <property type="term" value="F:transcription cis-regulatory region binding"/>
    <property type="evidence" value="ECO:0007669"/>
    <property type="project" value="TreeGrafter"/>
</dbReference>
<organism evidence="5">
    <name type="scientific">marine metagenome</name>
    <dbReference type="NCBI Taxonomy" id="408172"/>
    <lineage>
        <taxon>unclassified sequences</taxon>
        <taxon>metagenomes</taxon>
        <taxon>ecological metagenomes</taxon>
    </lineage>
</organism>
<dbReference type="PANTHER" id="PTHR30126:SF39">
    <property type="entry name" value="HTH-TYPE TRANSCRIPTIONAL REGULATOR CYSL"/>
    <property type="match status" value="1"/>
</dbReference>
<dbReference type="Pfam" id="PF03466">
    <property type="entry name" value="LysR_substrate"/>
    <property type="match status" value="1"/>
</dbReference>
<keyword evidence="3" id="KW-0804">Transcription</keyword>
<evidence type="ECO:0000259" key="4">
    <source>
        <dbReference type="Pfam" id="PF03466"/>
    </source>
</evidence>
<feature type="non-terminal residue" evidence="5">
    <location>
        <position position="1"/>
    </location>
</feature>
<reference evidence="5" key="1">
    <citation type="submission" date="2018-05" db="EMBL/GenBank/DDBJ databases">
        <authorList>
            <person name="Lanie J.A."/>
            <person name="Ng W.-L."/>
            <person name="Kazmierczak K.M."/>
            <person name="Andrzejewski T.M."/>
            <person name="Davidsen T.M."/>
            <person name="Wayne K.J."/>
            <person name="Tettelin H."/>
            <person name="Glass J.I."/>
            <person name="Rusch D."/>
            <person name="Podicherti R."/>
            <person name="Tsui H.-C.T."/>
            <person name="Winkler M.E."/>
        </authorList>
    </citation>
    <scope>NUCLEOTIDE SEQUENCE</scope>
</reference>
<proteinExistence type="inferred from homology"/>
<accession>A0A381XWI4</accession>
<name>A0A381XWI4_9ZZZZ</name>
<dbReference type="InterPro" id="IPR005119">
    <property type="entry name" value="LysR_subst-bd"/>
</dbReference>
<dbReference type="AlphaFoldDB" id="A0A381XWI4"/>
<evidence type="ECO:0000256" key="3">
    <source>
        <dbReference type="ARBA" id="ARBA00023163"/>
    </source>
</evidence>
<keyword evidence="2" id="KW-0805">Transcription regulation</keyword>
<evidence type="ECO:0000256" key="2">
    <source>
        <dbReference type="ARBA" id="ARBA00023015"/>
    </source>
</evidence>